<evidence type="ECO:0000313" key="2">
    <source>
        <dbReference type="Proteomes" id="UP001162162"/>
    </source>
</evidence>
<protein>
    <recommendedName>
        <fullName evidence="3">PiggyBac transposable element-derived protein domain-containing protein</fullName>
    </recommendedName>
</protein>
<organism evidence="1 2">
    <name type="scientific">Aromia moschata</name>
    <dbReference type="NCBI Taxonomy" id="1265417"/>
    <lineage>
        <taxon>Eukaryota</taxon>
        <taxon>Metazoa</taxon>
        <taxon>Ecdysozoa</taxon>
        <taxon>Arthropoda</taxon>
        <taxon>Hexapoda</taxon>
        <taxon>Insecta</taxon>
        <taxon>Pterygota</taxon>
        <taxon>Neoptera</taxon>
        <taxon>Endopterygota</taxon>
        <taxon>Coleoptera</taxon>
        <taxon>Polyphaga</taxon>
        <taxon>Cucujiformia</taxon>
        <taxon>Chrysomeloidea</taxon>
        <taxon>Cerambycidae</taxon>
        <taxon>Cerambycinae</taxon>
        <taxon>Callichromatini</taxon>
        <taxon>Aromia</taxon>
    </lineage>
</organism>
<name>A0AAV8Y2D6_9CUCU</name>
<reference evidence="1" key="1">
    <citation type="journal article" date="2023" name="Insect Mol. Biol.">
        <title>Genome sequencing provides insights into the evolution of gene families encoding plant cell wall-degrading enzymes in longhorned beetles.</title>
        <authorList>
            <person name="Shin N.R."/>
            <person name="Okamura Y."/>
            <person name="Kirsch R."/>
            <person name="Pauchet Y."/>
        </authorList>
    </citation>
    <scope>NUCLEOTIDE SEQUENCE</scope>
    <source>
        <strain evidence="1">AMC_N1</strain>
    </source>
</reference>
<sequence>MEWAVNVNSDQENPNFVPQAVASDRVVWSVPNNNFTPRISVTDDRPTALLAKLNRSATRIDLLQVFPRSLLMLSANVQISDSRFYVKNGSKAKTDPHEIMLLVVTVLVINNLPNLSDYWSQHPSMGNDIVKMGVSRNRFQLLINTDFT</sequence>
<keyword evidence="2" id="KW-1185">Reference proteome</keyword>
<accession>A0AAV8Y2D6</accession>
<proteinExistence type="predicted"/>
<dbReference type="AlphaFoldDB" id="A0AAV8Y2D6"/>
<dbReference type="Proteomes" id="UP001162162">
    <property type="component" value="Unassembled WGS sequence"/>
</dbReference>
<gene>
    <name evidence="1" type="ORF">NQ318_020396</name>
</gene>
<evidence type="ECO:0008006" key="3">
    <source>
        <dbReference type="Google" id="ProtNLM"/>
    </source>
</evidence>
<comment type="caution">
    <text evidence="1">The sequence shown here is derived from an EMBL/GenBank/DDBJ whole genome shotgun (WGS) entry which is preliminary data.</text>
</comment>
<dbReference type="EMBL" id="JAPWTK010000213">
    <property type="protein sequence ID" value="KAJ8945550.1"/>
    <property type="molecule type" value="Genomic_DNA"/>
</dbReference>
<evidence type="ECO:0000313" key="1">
    <source>
        <dbReference type="EMBL" id="KAJ8945550.1"/>
    </source>
</evidence>